<evidence type="ECO:0000313" key="1">
    <source>
        <dbReference type="EMBL" id="TXC73941.1"/>
    </source>
</evidence>
<protein>
    <submittedName>
        <fullName evidence="1">Uncharacterized protein</fullName>
    </submittedName>
</protein>
<dbReference type="RefSeq" id="WP_147121778.1">
    <property type="nucleotide sequence ID" value="NZ_VOPY01000001.1"/>
</dbReference>
<sequence>MNGVAQRGPIIVDEVPTISIGPLSMAIEAGALEAWCAAAQAGDVLVYAHGPVLPRTAAVVTLAREYADAGLVTLSSQRVAKGFEWNAVRSRVRAVRDISDRRAEDALAALSPPEEGSVDDIILRALKRAANFNAPCPSNADLARLARLDTPVAASDVIKRLKKRGAITVLVPAMGGRVVTIAATGKRTAQGSTQRGSA</sequence>
<dbReference type="AlphaFoldDB" id="A0A5C6UP67"/>
<organism evidence="1 2">
    <name type="scientific">Flavisphingopyxis soli</name>
    <dbReference type="NCBI Taxonomy" id="2601267"/>
    <lineage>
        <taxon>Bacteria</taxon>
        <taxon>Pseudomonadati</taxon>
        <taxon>Pseudomonadota</taxon>
        <taxon>Alphaproteobacteria</taxon>
        <taxon>Sphingomonadales</taxon>
        <taxon>Sphingopyxidaceae</taxon>
        <taxon>Flavisphingopyxis</taxon>
    </lineage>
</organism>
<proteinExistence type="predicted"/>
<name>A0A5C6UP67_9SPHN</name>
<comment type="caution">
    <text evidence="1">The sequence shown here is derived from an EMBL/GenBank/DDBJ whole genome shotgun (WGS) entry which is preliminary data.</text>
</comment>
<dbReference type="OrthoDB" id="7565648at2"/>
<reference evidence="1 2" key="1">
    <citation type="submission" date="2019-08" db="EMBL/GenBank/DDBJ databases">
        <title>Sphingorhabdus soil sp. nov., isolated from arctic soil.</title>
        <authorList>
            <person name="Liu Y."/>
        </authorList>
    </citation>
    <scope>NUCLEOTIDE SEQUENCE [LARGE SCALE GENOMIC DNA]</scope>
    <source>
        <strain evidence="1 2">D-2Q-5-6</strain>
    </source>
</reference>
<dbReference type="EMBL" id="VOPY01000001">
    <property type="protein sequence ID" value="TXC73941.1"/>
    <property type="molecule type" value="Genomic_DNA"/>
</dbReference>
<evidence type="ECO:0000313" key="2">
    <source>
        <dbReference type="Proteomes" id="UP000321129"/>
    </source>
</evidence>
<keyword evidence="2" id="KW-1185">Reference proteome</keyword>
<accession>A0A5C6UP67</accession>
<dbReference type="Proteomes" id="UP000321129">
    <property type="component" value="Unassembled WGS sequence"/>
</dbReference>
<gene>
    <name evidence="1" type="ORF">FSZ31_04260</name>
</gene>